<sequence>MNFTESESRNATDFPPTRGKWVARTVEAPLLHYLIMLLNLSAFNFKPLKPLPLQKAQRNKKFEEQLHFPTKILESFLPFPLSPDFPATPITSATASLCIYDSASLAHGS</sequence>
<name>A0ABP0YG89_9ROSI</name>
<gene>
    <name evidence="1" type="ORF">CITCOLO1_LOCUS9977</name>
</gene>
<organism evidence="1 2">
    <name type="scientific">Citrullus colocynthis</name>
    <name type="common">colocynth</name>
    <dbReference type="NCBI Taxonomy" id="252529"/>
    <lineage>
        <taxon>Eukaryota</taxon>
        <taxon>Viridiplantae</taxon>
        <taxon>Streptophyta</taxon>
        <taxon>Embryophyta</taxon>
        <taxon>Tracheophyta</taxon>
        <taxon>Spermatophyta</taxon>
        <taxon>Magnoliopsida</taxon>
        <taxon>eudicotyledons</taxon>
        <taxon>Gunneridae</taxon>
        <taxon>Pentapetalae</taxon>
        <taxon>rosids</taxon>
        <taxon>fabids</taxon>
        <taxon>Cucurbitales</taxon>
        <taxon>Cucurbitaceae</taxon>
        <taxon>Benincaseae</taxon>
        <taxon>Citrullus</taxon>
    </lineage>
</organism>
<dbReference type="Proteomes" id="UP001642487">
    <property type="component" value="Chromosome 3"/>
</dbReference>
<keyword evidence="2" id="KW-1185">Reference proteome</keyword>
<proteinExistence type="predicted"/>
<dbReference type="EMBL" id="OZ021737">
    <property type="protein sequence ID" value="CAK9318023.1"/>
    <property type="molecule type" value="Genomic_DNA"/>
</dbReference>
<protein>
    <submittedName>
        <fullName evidence="1">Uncharacterized protein</fullName>
    </submittedName>
</protein>
<evidence type="ECO:0000313" key="1">
    <source>
        <dbReference type="EMBL" id="CAK9318023.1"/>
    </source>
</evidence>
<reference evidence="1 2" key="1">
    <citation type="submission" date="2024-03" db="EMBL/GenBank/DDBJ databases">
        <authorList>
            <person name="Gkanogiannis A."/>
            <person name="Becerra Lopez-Lavalle L."/>
        </authorList>
    </citation>
    <scope>NUCLEOTIDE SEQUENCE [LARGE SCALE GENOMIC DNA]</scope>
</reference>
<evidence type="ECO:0000313" key="2">
    <source>
        <dbReference type="Proteomes" id="UP001642487"/>
    </source>
</evidence>
<accession>A0ABP0YG89</accession>